<dbReference type="EMBL" id="LR593886">
    <property type="protein sequence ID" value="VTR97500.1"/>
    <property type="molecule type" value="Genomic_DNA"/>
</dbReference>
<accession>A0A6P2DD64</accession>
<evidence type="ECO:0000313" key="7">
    <source>
        <dbReference type="EMBL" id="VTR97500.1"/>
    </source>
</evidence>
<evidence type="ECO:0000256" key="2">
    <source>
        <dbReference type="ARBA" id="ARBA00011062"/>
    </source>
</evidence>
<dbReference type="PANTHER" id="PTHR30457:SF0">
    <property type="entry name" value="PHOSPHATASE, PUTATIVE (AFU_ORTHOLOGUE AFUA_4G01070)-RELATED"/>
    <property type="match status" value="1"/>
</dbReference>
<keyword evidence="8" id="KW-1185">Reference proteome</keyword>
<dbReference type="InterPro" id="IPR030048">
    <property type="entry name" value="SurE"/>
</dbReference>
<dbReference type="Proteomes" id="UP000464178">
    <property type="component" value="Chromosome"/>
</dbReference>
<dbReference type="NCBIfam" id="TIGR00087">
    <property type="entry name" value="surE"/>
    <property type="match status" value="1"/>
</dbReference>
<dbReference type="SUPFAM" id="SSF64167">
    <property type="entry name" value="SurE-like"/>
    <property type="match status" value="1"/>
</dbReference>
<keyword evidence="4" id="KW-0479">Metal-binding</keyword>
<sequence length="229" mass="24295">MKLLLTNDDGIEAAGLGALLTATHGLGEAVVVAPAGPQSGVSHAVTTGAVVRFETRGPGRYAVHGTPADCARVGLHRLCPNATWVLSGINHGGNLGADVYYSGTVAAVREAVLHGWTGIAFSHYHKRGMEFDWARAARWVRAVLADLLARPVVPGAFYNVNLPHLAPNESDPKVVVCPLDPHPLPLSYRHEDGGGMHYDGDYHARNRNAGADVEVCFSGNISVTQIKLL</sequence>
<evidence type="ECO:0000256" key="5">
    <source>
        <dbReference type="ARBA" id="ARBA00022801"/>
    </source>
</evidence>
<dbReference type="GO" id="GO:0046872">
    <property type="term" value="F:metal ion binding"/>
    <property type="evidence" value="ECO:0007669"/>
    <property type="project" value="UniProtKB-KW"/>
</dbReference>
<gene>
    <name evidence="7" type="ORF">SOIL9_06860</name>
</gene>
<dbReference type="InterPro" id="IPR036523">
    <property type="entry name" value="SurE-like_sf"/>
</dbReference>
<dbReference type="KEGG" id="gms:SOIL9_06860"/>
<reference evidence="7 8" key="1">
    <citation type="submission" date="2019-05" db="EMBL/GenBank/DDBJ databases">
        <authorList>
            <consortium name="Science for Life Laboratories"/>
        </authorList>
    </citation>
    <scope>NUCLEOTIDE SEQUENCE [LARGE SCALE GENOMIC DNA]</scope>
    <source>
        <strain evidence="7">Soil9</strain>
    </source>
</reference>
<feature type="domain" description="Survival protein SurE-like phosphatase/nucleotidase" evidence="6">
    <location>
        <begin position="4"/>
        <end position="170"/>
    </location>
</feature>
<dbReference type="Pfam" id="PF01975">
    <property type="entry name" value="SurE"/>
    <property type="match status" value="1"/>
</dbReference>
<dbReference type="GO" id="GO:0008253">
    <property type="term" value="F:5'-nucleotidase activity"/>
    <property type="evidence" value="ECO:0007669"/>
    <property type="project" value="UniProtKB-EC"/>
</dbReference>
<protein>
    <recommendedName>
        <fullName evidence="3">5'-nucleotidase</fullName>
        <ecNumber evidence="3">3.1.3.5</ecNumber>
    </recommendedName>
</protein>
<dbReference type="NCBIfam" id="NF001493">
    <property type="entry name" value="PRK00346.2-3"/>
    <property type="match status" value="1"/>
</dbReference>
<comment type="catalytic activity">
    <reaction evidence="1">
        <text>a ribonucleoside 5'-phosphate + H2O = a ribonucleoside + phosphate</text>
        <dbReference type="Rhea" id="RHEA:12484"/>
        <dbReference type="ChEBI" id="CHEBI:15377"/>
        <dbReference type="ChEBI" id="CHEBI:18254"/>
        <dbReference type="ChEBI" id="CHEBI:43474"/>
        <dbReference type="ChEBI" id="CHEBI:58043"/>
        <dbReference type="EC" id="3.1.3.5"/>
    </reaction>
</comment>
<comment type="similarity">
    <text evidence="2">Belongs to the SurE nucleotidase family.</text>
</comment>
<dbReference type="InterPro" id="IPR002828">
    <property type="entry name" value="SurE-like_Pase/nucleotidase"/>
</dbReference>
<dbReference type="PANTHER" id="PTHR30457">
    <property type="entry name" value="5'-NUCLEOTIDASE SURE"/>
    <property type="match status" value="1"/>
</dbReference>
<keyword evidence="5" id="KW-0378">Hydrolase</keyword>
<proteinExistence type="inferred from homology"/>
<dbReference type="Gene3D" id="3.40.1210.10">
    <property type="entry name" value="Survival protein SurE-like phosphatase/nucleotidase"/>
    <property type="match status" value="1"/>
</dbReference>
<dbReference type="RefSeq" id="WP_162671234.1">
    <property type="nucleotide sequence ID" value="NZ_LR593886.1"/>
</dbReference>
<evidence type="ECO:0000256" key="4">
    <source>
        <dbReference type="ARBA" id="ARBA00022723"/>
    </source>
</evidence>
<dbReference type="EC" id="3.1.3.5" evidence="3"/>
<organism evidence="7 8">
    <name type="scientific">Gemmata massiliana</name>
    <dbReference type="NCBI Taxonomy" id="1210884"/>
    <lineage>
        <taxon>Bacteria</taxon>
        <taxon>Pseudomonadati</taxon>
        <taxon>Planctomycetota</taxon>
        <taxon>Planctomycetia</taxon>
        <taxon>Gemmatales</taxon>
        <taxon>Gemmataceae</taxon>
        <taxon>Gemmata</taxon>
    </lineage>
</organism>
<dbReference type="AlphaFoldDB" id="A0A6P2DD64"/>
<name>A0A6P2DD64_9BACT</name>
<evidence type="ECO:0000259" key="6">
    <source>
        <dbReference type="Pfam" id="PF01975"/>
    </source>
</evidence>
<evidence type="ECO:0000256" key="3">
    <source>
        <dbReference type="ARBA" id="ARBA00012643"/>
    </source>
</evidence>
<evidence type="ECO:0000256" key="1">
    <source>
        <dbReference type="ARBA" id="ARBA00000815"/>
    </source>
</evidence>
<evidence type="ECO:0000313" key="8">
    <source>
        <dbReference type="Proteomes" id="UP000464178"/>
    </source>
</evidence>